<dbReference type="InterPro" id="IPR008271">
    <property type="entry name" value="Ser/Thr_kinase_AS"/>
</dbReference>
<evidence type="ECO:0000256" key="1">
    <source>
        <dbReference type="ARBA" id="ARBA00010090"/>
    </source>
</evidence>
<keyword evidence="12" id="KW-0472">Membrane</keyword>
<dbReference type="Pfam" id="PF00069">
    <property type="entry name" value="Pkinase"/>
    <property type="match status" value="1"/>
</dbReference>
<evidence type="ECO:0000256" key="4">
    <source>
        <dbReference type="ARBA" id="ARBA00022527"/>
    </source>
</evidence>
<reference evidence="14" key="1">
    <citation type="submission" date="2025-08" db="UniProtKB">
        <authorList>
            <consortium name="Ensembl"/>
        </authorList>
    </citation>
    <scope>IDENTIFICATION</scope>
</reference>
<feature type="transmembrane region" description="Helical" evidence="12">
    <location>
        <begin position="498"/>
        <end position="520"/>
    </location>
</feature>
<evidence type="ECO:0000256" key="11">
    <source>
        <dbReference type="PROSITE-ProRule" id="PRU10141"/>
    </source>
</evidence>
<dbReference type="InterPro" id="IPR000719">
    <property type="entry name" value="Prot_kinase_dom"/>
</dbReference>
<feature type="domain" description="Protein kinase" evidence="13">
    <location>
        <begin position="36"/>
        <end position="289"/>
    </location>
</feature>
<dbReference type="PROSITE" id="PS50011">
    <property type="entry name" value="PROTEIN_KINASE_DOM"/>
    <property type="match status" value="1"/>
</dbReference>
<comment type="catalytic activity">
    <reaction evidence="10">
        <text>L-seryl-[protein] + ATP = O-phospho-L-seryl-[protein] + ADP + H(+)</text>
        <dbReference type="Rhea" id="RHEA:17989"/>
        <dbReference type="Rhea" id="RHEA-COMP:9863"/>
        <dbReference type="Rhea" id="RHEA-COMP:11604"/>
        <dbReference type="ChEBI" id="CHEBI:15378"/>
        <dbReference type="ChEBI" id="CHEBI:29999"/>
        <dbReference type="ChEBI" id="CHEBI:30616"/>
        <dbReference type="ChEBI" id="CHEBI:83421"/>
        <dbReference type="ChEBI" id="CHEBI:456216"/>
        <dbReference type="EC" id="2.7.11.1"/>
    </reaction>
</comment>
<evidence type="ECO:0000313" key="14">
    <source>
        <dbReference type="Ensembl" id="ENSCCRP00000149394.1"/>
    </source>
</evidence>
<evidence type="ECO:0000256" key="7">
    <source>
        <dbReference type="ARBA" id="ARBA00022777"/>
    </source>
</evidence>
<dbReference type="Proteomes" id="UP001108240">
    <property type="component" value="Unplaced"/>
</dbReference>
<dbReference type="GO" id="GO:0008289">
    <property type="term" value="F:lipid binding"/>
    <property type="evidence" value="ECO:0007669"/>
    <property type="project" value="InterPro"/>
</dbReference>
<keyword evidence="12" id="KW-0812">Transmembrane</keyword>
<name>A0A9J8AVV4_CYPCA</name>
<comment type="similarity">
    <text evidence="2">Belongs to the protein kinase superfamily. NEK Ser/Thr protein kinase family. NIMA subfamily.</text>
</comment>
<sequence>MAQYDRLSDASADSSASDHGMNVSAGVIKVLKEHGYTIEEELGRGASGIAFLVKDTDGDPYVIKQMNSRDGEELDAVRKEVEILKNLNFGYIVTYVKSFEDNEAGRIYIVMEYCEGGDLSKVMEKHQEERFFEEQQILDWLVQICLALQYLHEQKILHRDIKPQNIFLTEDGYINLGDFGCSKALERADEYANSVVGAKLYVSPEVYQKKYNSKSDIWSLGWLLHDLCMLDVWADVMQRHIIHAVSMTGNPPHISERYSVELRELIRQMLSRDPKDRPSAEEILAKPFLEDAVNRNSRTPQALLQSFIKSVKSFDKAYNKHYKDLEALVSEWGRITDSMESAHYSATAGSLSGSVIGAAGGITAVVGAILAPFTFGASLIVTGVGVGVGVAGGVTGAASSITNTVKQKSLRENIQRIQQNFTGVTPLIESLNALRRVLKVIQKIRDFVSDSSDNVKMSHDVDRRRLVCATELMHLGLLANVGRIAAQTARVGRAAATAVATVTGVLSGLLVVVDTVFIVMDSLDIHQMRQGKVDDPNKVKSSLLKSIAEMRKTHTELCNVLNEIKETRNELIKYIEKGQGLQRFREFKHINMIQVKDAHYIQLICL</sequence>
<comment type="similarity">
    <text evidence="1">Belongs to the apolipoprotein L family.</text>
</comment>
<protein>
    <recommendedName>
        <fullName evidence="3">non-specific serine/threonine protein kinase</fullName>
        <ecNumber evidence="3">2.7.11.1</ecNumber>
    </recommendedName>
</protein>
<evidence type="ECO:0000256" key="12">
    <source>
        <dbReference type="SAM" id="Phobius"/>
    </source>
</evidence>
<dbReference type="PANTHER" id="PTHR44899">
    <property type="entry name" value="CAMK FAMILY PROTEIN KINASE"/>
    <property type="match status" value="1"/>
</dbReference>
<dbReference type="SUPFAM" id="SSF56112">
    <property type="entry name" value="Protein kinase-like (PK-like)"/>
    <property type="match status" value="1"/>
</dbReference>
<keyword evidence="15" id="KW-1185">Reference proteome</keyword>
<dbReference type="GO" id="GO:0005524">
    <property type="term" value="F:ATP binding"/>
    <property type="evidence" value="ECO:0007669"/>
    <property type="project" value="UniProtKB-UniRule"/>
</dbReference>
<dbReference type="PROSITE" id="PS00107">
    <property type="entry name" value="PROTEIN_KINASE_ATP"/>
    <property type="match status" value="1"/>
</dbReference>
<dbReference type="FunFam" id="1.10.510.10:FF:001193">
    <property type="entry name" value="Si:dkey-192d15.1"/>
    <property type="match status" value="1"/>
</dbReference>
<dbReference type="GO" id="GO:0005576">
    <property type="term" value="C:extracellular region"/>
    <property type="evidence" value="ECO:0007669"/>
    <property type="project" value="InterPro"/>
</dbReference>
<dbReference type="SMART" id="SM00220">
    <property type="entry name" value="S_TKc"/>
    <property type="match status" value="1"/>
</dbReference>
<dbReference type="Gene3D" id="1.10.510.10">
    <property type="entry name" value="Transferase(Phosphotransferase) domain 1"/>
    <property type="match status" value="1"/>
</dbReference>
<dbReference type="Ensembl" id="ENSCCRT00000117870.1">
    <property type="protein sequence ID" value="ENSCCRP00000149394.1"/>
    <property type="gene ID" value="ENSCCRG00000070419.1"/>
</dbReference>
<dbReference type="PANTHER" id="PTHR44899:SF4">
    <property type="entry name" value="SERINE_THREONINE-PROTEIN KINASE NEK1"/>
    <property type="match status" value="1"/>
</dbReference>
<dbReference type="AlphaFoldDB" id="A0A9J8AVV4"/>
<evidence type="ECO:0000256" key="3">
    <source>
        <dbReference type="ARBA" id="ARBA00012513"/>
    </source>
</evidence>
<evidence type="ECO:0000313" key="15">
    <source>
        <dbReference type="Proteomes" id="UP001108240"/>
    </source>
</evidence>
<evidence type="ECO:0000256" key="9">
    <source>
        <dbReference type="ARBA" id="ARBA00047899"/>
    </source>
</evidence>
<feature type="transmembrane region" description="Helical" evidence="12">
    <location>
        <begin position="348"/>
        <end position="371"/>
    </location>
</feature>
<keyword evidence="7" id="KW-0418">Kinase</keyword>
<dbReference type="Pfam" id="PF05461">
    <property type="entry name" value="ApoL"/>
    <property type="match status" value="1"/>
</dbReference>
<dbReference type="OMA" id="CMLDVWA"/>
<dbReference type="GO" id="GO:0042157">
    <property type="term" value="P:lipoprotein metabolic process"/>
    <property type="evidence" value="ECO:0007669"/>
    <property type="project" value="InterPro"/>
</dbReference>
<dbReference type="InterPro" id="IPR011009">
    <property type="entry name" value="Kinase-like_dom_sf"/>
</dbReference>
<dbReference type="PROSITE" id="PS00108">
    <property type="entry name" value="PROTEIN_KINASE_ST"/>
    <property type="match status" value="1"/>
</dbReference>
<dbReference type="EC" id="2.7.11.1" evidence="3"/>
<dbReference type="GO" id="GO:0004674">
    <property type="term" value="F:protein serine/threonine kinase activity"/>
    <property type="evidence" value="ECO:0007669"/>
    <property type="project" value="UniProtKB-KW"/>
</dbReference>
<dbReference type="GeneTree" id="ENSGT00940000165312"/>
<evidence type="ECO:0000256" key="10">
    <source>
        <dbReference type="ARBA" id="ARBA00048679"/>
    </source>
</evidence>
<keyword evidence="5" id="KW-0808">Transferase</keyword>
<dbReference type="InterPro" id="IPR017441">
    <property type="entry name" value="Protein_kinase_ATP_BS"/>
</dbReference>
<keyword evidence="6 11" id="KW-0547">Nucleotide-binding</keyword>
<feature type="binding site" evidence="11">
    <location>
        <position position="64"/>
    </location>
    <ligand>
        <name>ATP</name>
        <dbReference type="ChEBI" id="CHEBI:30616"/>
    </ligand>
</feature>
<evidence type="ECO:0000256" key="2">
    <source>
        <dbReference type="ARBA" id="ARBA00010886"/>
    </source>
</evidence>
<dbReference type="InterPro" id="IPR008405">
    <property type="entry name" value="ApoL"/>
</dbReference>
<comment type="catalytic activity">
    <reaction evidence="9">
        <text>L-threonyl-[protein] + ATP = O-phospho-L-threonyl-[protein] + ADP + H(+)</text>
        <dbReference type="Rhea" id="RHEA:46608"/>
        <dbReference type="Rhea" id="RHEA-COMP:11060"/>
        <dbReference type="Rhea" id="RHEA-COMP:11605"/>
        <dbReference type="ChEBI" id="CHEBI:15378"/>
        <dbReference type="ChEBI" id="CHEBI:30013"/>
        <dbReference type="ChEBI" id="CHEBI:30616"/>
        <dbReference type="ChEBI" id="CHEBI:61977"/>
        <dbReference type="ChEBI" id="CHEBI:456216"/>
        <dbReference type="EC" id="2.7.11.1"/>
    </reaction>
</comment>
<dbReference type="GO" id="GO:0006869">
    <property type="term" value="P:lipid transport"/>
    <property type="evidence" value="ECO:0007669"/>
    <property type="project" value="InterPro"/>
</dbReference>
<proteinExistence type="inferred from homology"/>
<accession>A0A9J8AVV4</accession>
<evidence type="ECO:0000256" key="6">
    <source>
        <dbReference type="ARBA" id="ARBA00022741"/>
    </source>
</evidence>
<keyword evidence="12" id="KW-1133">Transmembrane helix</keyword>
<keyword evidence="8 11" id="KW-0067">ATP-binding</keyword>
<evidence type="ECO:0000259" key="13">
    <source>
        <dbReference type="PROSITE" id="PS50011"/>
    </source>
</evidence>
<feature type="transmembrane region" description="Helical" evidence="12">
    <location>
        <begin position="377"/>
        <end position="401"/>
    </location>
</feature>
<evidence type="ECO:0000256" key="8">
    <source>
        <dbReference type="ARBA" id="ARBA00022840"/>
    </source>
</evidence>
<dbReference type="InterPro" id="IPR051131">
    <property type="entry name" value="NEK_Ser/Thr_kinase_NIMA"/>
</dbReference>
<evidence type="ECO:0000256" key="5">
    <source>
        <dbReference type="ARBA" id="ARBA00022679"/>
    </source>
</evidence>
<organism evidence="14 15">
    <name type="scientific">Cyprinus carpio carpio</name>
    <dbReference type="NCBI Taxonomy" id="630221"/>
    <lineage>
        <taxon>Eukaryota</taxon>
        <taxon>Metazoa</taxon>
        <taxon>Chordata</taxon>
        <taxon>Craniata</taxon>
        <taxon>Vertebrata</taxon>
        <taxon>Euteleostomi</taxon>
        <taxon>Actinopterygii</taxon>
        <taxon>Neopterygii</taxon>
        <taxon>Teleostei</taxon>
        <taxon>Ostariophysi</taxon>
        <taxon>Cypriniformes</taxon>
        <taxon>Cyprinidae</taxon>
        <taxon>Cyprininae</taxon>
        <taxon>Cyprinus</taxon>
    </lineage>
</organism>
<reference evidence="14" key="2">
    <citation type="submission" date="2025-09" db="UniProtKB">
        <authorList>
            <consortium name="Ensembl"/>
        </authorList>
    </citation>
    <scope>IDENTIFICATION</scope>
</reference>
<keyword evidence="4" id="KW-0723">Serine/threonine-protein kinase</keyword>